<name>A0A3B4A133_9GOBI</name>
<dbReference type="GO" id="GO:0003924">
    <property type="term" value="F:GTPase activity"/>
    <property type="evidence" value="ECO:0007669"/>
    <property type="project" value="InterPro"/>
</dbReference>
<feature type="binding site" evidence="4">
    <location>
        <position position="45"/>
    </location>
    <ligand>
        <name>Mg(2+)</name>
        <dbReference type="ChEBI" id="CHEBI:18420"/>
    </ligand>
</feature>
<reference evidence="5" key="1">
    <citation type="submission" date="2025-08" db="UniProtKB">
        <authorList>
            <consortium name="Ensembl"/>
        </authorList>
    </citation>
    <scope>IDENTIFICATION</scope>
</reference>
<feature type="binding site" evidence="4">
    <location>
        <position position="18"/>
    </location>
    <ligand>
        <name>Mg(2+)</name>
        <dbReference type="ChEBI" id="CHEBI:18420"/>
    </ligand>
</feature>
<dbReference type="PANTHER" id="PTHR46688">
    <property type="entry name" value="ADP-RIBOSYLATION FACTOR-LIKE PROTEIN 16"/>
    <property type="match status" value="1"/>
</dbReference>
<evidence type="ECO:0000256" key="3">
    <source>
        <dbReference type="PIRSR" id="PIRSR606689-1"/>
    </source>
</evidence>
<keyword evidence="4" id="KW-0479">Metal-binding</keyword>
<reference evidence="5" key="2">
    <citation type="submission" date="2025-09" db="UniProtKB">
        <authorList>
            <consortium name="Ensembl"/>
        </authorList>
    </citation>
    <scope>IDENTIFICATION</scope>
</reference>
<organism evidence="5 6">
    <name type="scientific">Periophthalmus magnuspinnatus</name>
    <dbReference type="NCBI Taxonomy" id="409849"/>
    <lineage>
        <taxon>Eukaryota</taxon>
        <taxon>Metazoa</taxon>
        <taxon>Chordata</taxon>
        <taxon>Craniata</taxon>
        <taxon>Vertebrata</taxon>
        <taxon>Euteleostomi</taxon>
        <taxon>Actinopterygii</taxon>
        <taxon>Neopterygii</taxon>
        <taxon>Teleostei</taxon>
        <taxon>Neoteleostei</taxon>
        <taxon>Acanthomorphata</taxon>
        <taxon>Gobiaria</taxon>
        <taxon>Gobiiformes</taxon>
        <taxon>Gobioidei</taxon>
        <taxon>Gobiidae</taxon>
        <taxon>Oxudercinae</taxon>
        <taxon>Periophthalmus</taxon>
    </lineage>
</organism>
<evidence type="ECO:0000313" key="5">
    <source>
        <dbReference type="Ensembl" id="ENSPMGP00000010354.1"/>
    </source>
</evidence>
<dbReference type="InterPro" id="IPR027417">
    <property type="entry name" value="P-loop_NTPase"/>
</dbReference>
<accession>A0A3B4A133</accession>
<keyword evidence="4" id="KW-0460">Magnesium</keyword>
<keyword evidence="1 3" id="KW-0547">Nucleotide-binding</keyword>
<dbReference type="STRING" id="409849.ENSPMGP00000010354"/>
<protein>
    <submittedName>
        <fullName evidence="5">Uncharacterized protein</fullName>
    </submittedName>
</protein>
<keyword evidence="6" id="KW-1185">Reference proteome</keyword>
<dbReference type="GO" id="GO:0046872">
    <property type="term" value="F:metal ion binding"/>
    <property type="evidence" value="ECO:0007669"/>
    <property type="project" value="UniProtKB-KW"/>
</dbReference>
<dbReference type="AlphaFoldDB" id="A0A3B4A133"/>
<proteinExistence type="predicted"/>
<evidence type="ECO:0000313" key="6">
    <source>
        <dbReference type="Proteomes" id="UP000261520"/>
    </source>
</evidence>
<dbReference type="Ensembl" id="ENSPMGT00000011047.1">
    <property type="protein sequence ID" value="ENSPMGP00000010354.1"/>
    <property type="gene ID" value="ENSPMGG00000008582.1"/>
</dbReference>
<evidence type="ECO:0000256" key="2">
    <source>
        <dbReference type="ARBA" id="ARBA00023134"/>
    </source>
</evidence>
<feature type="binding site" evidence="3">
    <location>
        <position position="68"/>
    </location>
    <ligand>
        <name>GTP</name>
        <dbReference type="ChEBI" id="CHEBI:37565"/>
    </ligand>
</feature>
<dbReference type="SMART" id="SM00177">
    <property type="entry name" value="ARF"/>
    <property type="match status" value="1"/>
</dbReference>
<dbReference type="GO" id="GO:0005525">
    <property type="term" value="F:GTP binding"/>
    <property type="evidence" value="ECO:0007669"/>
    <property type="project" value="UniProtKB-KW"/>
</dbReference>
<dbReference type="InterPro" id="IPR006689">
    <property type="entry name" value="Small_GTPase_ARF/SAR"/>
</dbReference>
<dbReference type="SUPFAM" id="SSF52540">
    <property type="entry name" value="P-loop containing nucleoside triphosphate hydrolases"/>
    <property type="match status" value="1"/>
</dbReference>
<dbReference type="PROSITE" id="PS51417">
    <property type="entry name" value="ARF"/>
    <property type="match status" value="1"/>
</dbReference>
<dbReference type="Gene3D" id="3.40.50.300">
    <property type="entry name" value="P-loop containing nucleotide triphosphate hydrolases"/>
    <property type="match status" value="1"/>
</dbReference>
<dbReference type="PANTHER" id="PTHR46688:SF1">
    <property type="entry name" value="ADP-RIBOSYLATION FACTOR-LIKE PROTEIN 16"/>
    <property type="match status" value="1"/>
</dbReference>
<dbReference type="Pfam" id="PF00025">
    <property type="entry name" value="Arf"/>
    <property type="match status" value="1"/>
</dbReference>
<feature type="binding site" evidence="3">
    <location>
        <begin position="11"/>
        <end position="18"/>
    </location>
    <ligand>
        <name>GTP</name>
        <dbReference type="ChEBI" id="CHEBI:37565"/>
    </ligand>
</feature>
<keyword evidence="2 3" id="KW-0342">GTP-binding</keyword>
<sequence>MIRIDTCLLLGATGVGKTLLLKRLQNILWIGYWAKLMALPSTLPTVGTNLIDISLKRRKKVTLRELGGCMSSIWPSYYSDASSVIFMVDASNTSQVSSSCIQLLSVLAAEPLQDVSVLLIFNKRDIPCLMSLIEIKSLFRLEDIITSATQSITTMELSASSGQGLQEVLTWLESVTVK</sequence>
<feature type="binding site" evidence="3">
    <location>
        <begin position="122"/>
        <end position="125"/>
    </location>
    <ligand>
        <name>GTP</name>
        <dbReference type="ChEBI" id="CHEBI:37565"/>
    </ligand>
</feature>
<evidence type="ECO:0000256" key="4">
    <source>
        <dbReference type="PIRSR" id="PIRSR606689-2"/>
    </source>
</evidence>
<dbReference type="Proteomes" id="UP000261520">
    <property type="component" value="Unplaced"/>
</dbReference>
<dbReference type="PRINTS" id="PR00449">
    <property type="entry name" value="RASTRNSFRMNG"/>
</dbReference>
<evidence type="ECO:0000256" key="1">
    <source>
        <dbReference type="ARBA" id="ARBA00022741"/>
    </source>
</evidence>